<accession>A0A951IYR1</accession>
<evidence type="ECO:0000259" key="1">
    <source>
        <dbReference type="Pfam" id="PF01593"/>
    </source>
</evidence>
<dbReference type="GO" id="GO:0016491">
    <property type="term" value="F:oxidoreductase activity"/>
    <property type="evidence" value="ECO:0007669"/>
    <property type="project" value="InterPro"/>
</dbReference>
<dbReference type="Pfam" id="PF01593">
    <property type="entry name" value="Amino_oxidase"/>
    <property type="match status" value="1"/>
</dbReference>
<dbReference type="PANTHER" id="PTHR42841">
    <property type="entry name" value="AMINE OXIDASE"/>
    <property type="match status" value="1"/>
</dbReference>
<evidence type="ECO:0000313" key="3">
    <source>
        <dbReference type="Proteomes" id="UP000727490"/>
    </source>
</evidence>
<dbReference type="Proteomes" id="UP000727490">
    <property type="component" value="Unassembled WGS sequence"/>
</dbReference>
<reference evidence="2 3" key="1">
    <citation type="journal article" date="2020" name="Syst. Appl. Microbiol.">
        <title>Arthrospiribacter ruber gen. nov., sp. nov., a novel bacterium isolated from Arthrospira cultures.</title>
        <authorList>
            <person name="Waleron M."/>
            <person name="Misztak A."/>
            <person name="Waleron M.M."/>
            <person name="Furmaniak M."/>
            <person name="Mrozik A."/>
            <person name="Waleron K."/>
        </authorList>
    </citation>
    <scope>NUCLEOTIDE SEQUENCE [LARGE SCALE GENOMIC DNA]</scope>
    <source>
        <strain evidence="2 3">DPMB0001</strain>
    </source>
</reference>
<dbReference type="AlphaFoldDB" id="A0A951IYR1"/>
<proteinExistence type="predicted"/>
<sequence>MKKESNVYIIGAGISGLIAAIELEKAGFSPVILESSDAVGGRVRTDQKDGFLLDRGFQVLLTAYPEALRYLDYQLLNLKYFDPGAIIFKPGNTFKVHDPLRDPSKALSMAFSEVGTFMDKIKMYQLTKEVKSKSDAEIFTEPSVSTLQFLTEYGFSSKIIDNFFKPFFKGIFLENDLRTSSRMFQFVFKMFAEGHAAVPELGMQVIPEQLKSKLMHTEIRFGQKVKRLQGTTIELESGENLAADAIIVACRPDLLIPQLSGQIKPYRKVINLYFSLEKSFIAQPMIGLLPDEQFLSNNIVFMTDVSKAYSTNGRALLSVSITKPVPLDDKLAKLISIELSALTNINAEFFEHVKTYEIEEALPEVDDLSITLPATESKAYDHVFLAGDHLLYGSLNAAMTSGRKAAEAMILSLQPTF</sequence>
<dbReference type="RefSeq" id="WP_219288663.1">
    <property type="nucleotide sequence ID" value="NZ_RPHB01000004.1"/>
</dbReference>
<comment type="caution">
    <text evidence="2">The sequence shown here is derived from an EMBL/GenBank/DDBJ whole genome shotgun (WGS) entry which is preliminary data.</text>
</comment>
<protein>
    <submittedName>
        <fullName evidence="2">FAD-dependent oxidoreductase</fullName>
    </submittedName>
</protein>
<gene>
    <name evidence="2" type="ORF">EGN73_09295</name>
</gene>
<keyword evidence="3" id="KW-1185">Reference proteome</keyword>
<dbReference type="EMBL" id="RPHB01000004">
    <property type="protein sequence ID" value="MBW3468008.1"/>
    <property type="molecule type" value="Genomic_DNA"/>
</dbReference>
<evidence type="ECO:0000313" key="2">
    <source>
        <dbReference type="EMBL" id="MBW3468008.1"/>
    </source>
</evidence>
<name>A0A951IYR1_9BACT</name>
<organism evidence="2 3">
    <name type="scientific">Arthrospiribacter ruber</name>
    <dbReference type="NCBI Taxonomy" id="2487934"/>
    <lineage>
        <taxon>Bacteria</taxon>
        <taxon>Pseudomonadati</taxon>
        <taxon>Bacteroidota</taxon>
        <taxon>Cytophagia</taxon>
        <taxon>Cytophagales</taxon>
        <taxon>Cyclobacteriaceae</taxon>
        <taxon>Arthrospiribacter</taxon>
    </lineage>
</organism>
<feature type="domain" description="Amine oxidase" evidence="1">
    <location>
        <begin position="14"/>
        <end position="410"/>
    </location>
</feature>
<dbReference type="InterPro" id="IPR002937">
    <property type="entry name" value="Amino_oxidase"/>
</dbReference>